<comment type="subcellular location">
    <subcellularLocation>
        <location evidence="1">Membrane</location>
        <topology evidence="1">Single-pass membrane protein</topology>
    </subcellularLocation>
</comment>
<organism evidence="7">
    <name type="scientific">Triticum aestivum</name>
    <name type="common">Wheat</name>
    <dbReference type="NCBI Taxonomy" id="4565"/>
    <lineage>
        <taxon>Eukaryota</taxon>
        <taxon>Viridiplantae</taxon>
        <taxon>Streptophyta</taxon>
        <taxon>Embryophyta</taxon>
        <taxon>Tracheophyta</taxon>
        <taxon>Spermatophyta</taxon>
        <taxon>Magnoliopsida</taxon>
        <taxon>Liliopsida</taxon>
        <taxon>Poales</taxon>
        <taxon>Poaceae</taxon>
        <taxon>BOP clade</taxon>
        <taxon>Pooideae</taxon>
        <taxon>Triticodae</taxon>
        <taxon>Triticeae</taxon>
        <taxon>Triticinae</taxon>
        <taxon>Triticum</taxon>
    </lineage>
</organism>
<feature type="disulfide bond" evidence="4">
    <location>
        <begin position="562"/>
        <end position="571"/>
    </location>
</feature>
<evidence type="ECO:0000256" key="5">
    <source>
        <dbReference type="SAM" id="MobiDB-lite"/>
    </source>
</evidence>
<feature type="disulfide bond" evidence="4">
    <location>
        <begin position="539"/>
        <end position="549"/>
    </location>
</feature>
<dbReference type="HOGENOM" id="CLU_360332_0_0_1"/>
<name>A0A077RUS9_WHEAT</name>
<evidence type="ECO:0000256" key="2">
    <source>
        <dbReference type="ARBA" id="ARBA00022729"/>
    </source>
</evidence>
<evidence type="ECO:0000313" key="7">
    <source>
        <dbReference type="EMBL" id="CDM80881.1"/>
    </source>
</evidence>
<protein>
    <recommendedName>
        <fullName evidence="6">EGF-like domain-containing protein</fullName>
    </recommendedName>
</protein>
<keyword evidence="4" id="KW-1015">Disulfide bond</keyword>
<feature type="domain" description="EGF-like" evidence="6">
    <location>
        <begin position="535"/>
        <end position="572"/>
    </location>
</feature>
<evidence type="ECO:0000256" key="3">
    <source>
        <dbReference type="ARBA" id="ARBA00023180"/>
    </source>
</evidence>
<dbReference type="InterPro" id="IPR032872">
    <property type="entry name" value="WAK_assoc_C"/>
</dbReference>
<dbReference type="Pfam" id="PF14380">
    <property type="entry name" value="WAK_assoc"/>
    <property type="match status" value="2"/>
</dbReference>
<reference evidence="7" key="1">
    <citation type="journal article" date="2014" name="Science">
        <title>Structural and functional partitioning of bread wheat chromosome 3B.</title>
        <authorList>
            <person name="Choulet F."/>
            <person name="Alberti A."/>
            <person name="Theil S."/>
            <person name="Glover N."/>
            <person name="Barbe V."/>
            <person name="Daron J."/>
            <person name="Pingault L."/>
            <person name="Sourdille P."/>
            <person name="Couloux A."/>
            <person name="Paux E."/>
            <person name="Leroy P."/>
            <person name="Mangenot S."/>
            <person name="Guilhot N."/>
            <person name="Le Gouis J."/>
            <person name="Balfourier F."/>
            <person name="Alaux M."/>
            <person name="Jamilloux V."/>
            <person name="Poulain J."/>
            <person name="Durand C."/>
            <person name="Bellec A."/>
            <person name="Gaspin C."/>
            <person name="Safar J."/>
            <person name="Dolezel J."/>
            <person name="Rogers J."/>
            <person name="Vandepoele K."/>
            <person name="Aury J.M."/>
            <person name="Mayer K."/>
            <person name="Berges H."/>
            <person name="Quesneville H."/>
            <person name="Wincker P."/>
            <person name="Feuillet C."/>
        </authorList>
    </citation>
    <scope>NUCLEOTIDE SEQUENCE</scope>
</reference>
<accession>A0A077RUS9</accession>
<dbReference type="AlphaFoldDB" id="A0A077RUS9"/>
<dbReference type="GO" id="GO:0016020">
    <property type="term" value="C:membrane"/>
    <property type="evidence" value="ECO:0007669"/>
    <property type="project" value="UniProtKB-SubCell"/>
</dbReference>
<comment type="caution">
    <text evidence="4">Lacks conserved residue(s) required for the propagation of feature annotation.</text>
</comment>
<dbReference type="Pfam" id="PF13947">
    <property type="entry name" value="GUB_WAK_bind"/>
    <property type="match status" value="1"/>
</dbReference>
<feature type="region of interest" description="Disordered" evidence="5">
    <location>
        <begin position="413"/>
        <end position="440"/>
    </location>
</feature>
<sequence>MDSTNYHGDCPVDHSVLTTIHILPEFYLPIAHDRSSPVQIPSFAGTTNYKPYVLMPPGCWFLVFASAWWLPLMLVAVAEEEQVEGCFGSAKRCGNMTISNPFWLTNNMEQKDRVVPRTSRIDPINLNLILYYCTEEAGAAAARWDRELKSTEGYSLEGCIFAFLPVLGVYGEANASKYVRLINDGVVLTWQQPSIIASLSLLRYLSQVMRLVPGSKVHRTDDDPYGCISGEVKICPTSQGWREVSSQLTHAHGKNPVGVGYEVFRSRHPGRHHRSITIMLLLIFASFLRLPSPGRTADPLPCSHRTCGDLNIAYPFWLEEDGQPPCGSPYFQLNCNGSQALLSRSMLGSYQVLQVFPENSCFITVDNNLPLDNGCPKQWFNISLGLGLSPFVISNKNRELLVLDNCSKQVTPPGFNRTRGETARPRPRSGHVGPHLGPWGPAPRHGLVVCGAVRRRSGSDLGRRRRWRAGSSAKAGALRAHEGSAGPVGLRACHRELAGLQPACRLSVVPVLGFPDGDGYVSSMRQGFLLEWTVRSDECPKCKESGGQCRYADDGTGFSCSCSDGVRPDKCGSSGGVVLEDLRVTYPFWLGGPPAIVRVPNLPGQVRRPQGLPPAVPDLRHHLPTQLVPTNLGLTPFGISATNQELFFLYNCIELRSQPPPPSNSFACLARGYKPDDKWSSLPRACRVSMMSDLSVLWYEAASRADYRRLMKCRSLFEYTGDDCNVCKESGGLCRINITYDIFKCHCSDRISPSTCGELHTHNSGSEFDLCKNDAPV</sequence>
<dbReference type="PROSITE" id="PS50026">
    <property type="entry name" value="EGF_3"/>
    <property type="match status" value="1"/>
</dbReference>
<evidence type="ECO:0000256" key="1">
    <source>
        <dbReference type="ARBA" id="ARBA00004167"/>
    </source>
</evidence>
<gene>
    <name evidence="7" type="ORF">TRAES_3BF078500270CFD_c1</name>
</gene>
<proteinExistence type="predicted"/>
<dbReference type="GO" id="GO:0030247">
    <property type="term" value="F:polysaccharide binding"/>
    <property type="evidence" value="ECO:0007669"/>
    <property type="project" value="InterPro"/>
</dbReference>
<keyword evidence="4" id="KW-0245">EGF-like domain</keyword>
<keyword evidence="2" id="KW-0732">Signal</keyword>
<dbReference type="PANTHER" id="PTHR33138">
    <property type="entry name" value="OS01G0690200 PROTEIN"/>
    <property type="match status" value="1"/>
</dbReference>
<dbReference type="EMBL" id="HG670306">
    <property type="protein sequence ID" value="CDM80881.1"/>
    <property type="molecule type" value="Genomic_DNA"/>
</dbReference>
<dbReference type="InterPro" id="IPR025287">
    <property type="entry name" value="WAK_GUB"/>
</dbReference>
<dbReference type="InterPro" id="IPR000742">
    <property type="entry name" value="EGF"/>
</dbReference>
<dbReference type="PANTHER" id="PTHR33138:SF56">
    <property type="entry name" value="OS01G0137282 PROTEIN"/>
    <property type="match status" value="1"/>
</dbReference>
<keyword evidence="3" id="KW-0325">Glycoprotein</keyword>
<dbReference type="ExpressionAtlas" id="A0A077RUS9">
    <property type="expression patterns" value="baseline and differential"/>
</dbReference>
<evidence type="ECO:0000256" key="4">
    <source>
        <dbReference type="PROSITE-ProRule" id="PRU00076"/>
    </source>
</evidence>
<evidence type="ECO:0000259" key="6">
    <source>
        <dbReference type="PROSITE" id="PS50026"/>
    </source>
</evidence>